<sequence>MDKQEQLDDFRREVNWNLAMGPLADVDLPVTSDEGGCPVVVALAGERLAVVFGRVRAAGGFVNLFVREDDGGVRMASIIGDNCAVSEPGDAMTGPDVPAATATIGMFLDYVALHPQGIVVSAAVGQQARARDAKPVEFAHAV</sequence>
<keyword evidence="2" id="KW-1185">Reference proteome</keyword>
<name>A0ABU5YEI3_9MYCO</name>
<protein>
    <submittedName>
        <fullName evidence="1">Uncharacterized protein</fullName>
    </submittedName>
</protein>
<accession>A0ABU5YEI3</accession>
<evidence type="ECO:0000313" key="2">
    <source>
        <dbReference type="Proteomes" id="UP001299046"/>
    </source>
</evidence>
<proteinExistence type="predicted"/>
<evidence type="ECO:0000313" key="1">
    <source>
        <dbReference type="EMBL" id="MEB3048412.1"/>
    </source>
</evidence>
<gene>
    <name evidence="1" type="ORF">KV112_01460</name>
</gene>
<reference evidence="1 2" key="1">
    <citation type="submission" date="2023-12" db="EMBL/GenBank/DDBJ databases">
        <title>Description of new species of Mycobacterium terrae complex isolated from sewage at the Sao Paulo Zoological Park Foundation in Brazil.</title>
        <authorList>
            <person name="Romagnoli C.L."/>
            <person name="Conceicao E.C."/>
            <person name="Machado E."/>
            <person name="Barreto L.B.P.F."/>
            <person name="Sharma A."/>
            <person name="Silva N.M."/>
            <person name="Marques L.E."/>
            <person name="Juliana M.A."/>
            <person name="Lourenco M.C.S."/>
            <person name="Digiampietri L.A."/>
            <person name="Suffys P.N."/>
            <person name="Viana-Niero C."/>
        </authorList>
    </citation>
    <scope>NUCLEOTIDE SEQUENCE [LARGE SCALE GENOMIC DNA]</scope>
    <source>
        <strain evidence="1 2">MYC123</strain>
    </source>
</reference>
<dbReference type="Proteomes" id="UP001299046">
    <property type="component" value="Unassembled WGS sequence"/>
</dbReference>
<organism evidence="1 2">
    <name type="scientific">[Mycobacterium] zoologicum</name>
    <dbReference type="NCBI Taxonomy" id="2872311"/>
    <lineage>
        <taxon>Bacteria</taxon>
        <taxon>Bacillati</taxon>
        <taxon>Actinomycetota</taxon>
        <taxon>Actinomycetes</taxon>
        <taxon>Mycobacteriales</taxon>
        <taxon>Mycobacteriaceae</taxon>
        <taxon>Mycolicibacter</taxon>
    </lineage>
</organism>
<dbReference type="EMBL" id="JAYJJT010000001">
    <property type="protein sequence ID" value="MEB3048412.1"/>
    <property type="molecule type" value="Genomic_DNA"/>
</dbReference>
<comment type="caution">
    <text evidence="1">The sequence shown here is derived from an EMBL/GenBank/DDBJ whole genome shotgun (WGS) entry which is preliminary data.</text>
</comment>